<dbReference type="RefSeq" id="XP_040709511.1">
    <property type="nucleotide sequence ID" value="XM_040854783.1"/>
</dbReference>
<comment type="caution">
    <text evidence="1">The sequence shown here is derived from an EMBL/GenBank/DDBJ whole genome shotgun (WGS) entry which is preliminary data.</text>
</comment>
<dbReference type="InParanoid" id="A0A1Y2D7I5"/>
<gene>
    <name evidence="1" type="ORF">BCR38DRAFT_323127</name>
</gene>
<dbReference type="AlphaFoldDB" id="A0A1Y2D7I5"/>
<protein>
    <recommendedName>
        <fullName evidence="3">RRM domain-containing protein</fullName>
    </recommendedName>
</protein>
<evidence type="ECO:0000313" key="1">
    <source>
        <dbReference type="EMBL" id="ORY55240.1"/>
    </source>
</evidence>
<name>A0A1Y2D7I5_9PEZI</name>
<evidence type="ECO:0000313" key="2">
    <source>
        <dbReference type="Proteomes" id="UP000193689"/>
    </source>
</evidence>
<keyword evidence="2" id="KW-1185">Reference proteome</keyword>
<reference evidence="1 2" key="1">
    <citation type="submission" date="2016-07" db="EMBL/GenBank/DDBJ databases">
        <title>Pervasive Adenine N6-methylation of Active Genes in Fungi.</title>
        <authorList>
            <consortium name="DOE Joint Genome Institute"/>
            <person name="Mondo S.J."/>
            <person name="Dannebaum R.O."/>
            <person name="Kuo R.C."/>
            <person name="Labutti K."/>
            <person name="Haridas S."/>
            <person name="Kuo A."/>
            <person name="Salamov A."/>
            <person name="Ahrendt S.R."/>
            <person name="Lipzen A."/>
            <person name="Sullivan W."/>
            <person name="Andreopoulos W.B."/>
            <person name="Clum A."/>
            <person name="Lindquist E."/>
            <person name="Daum C."/>
            <person name="Ramamoorthy G.K."/>
            <person name="Gryganskyi A."/>
            <person name="Culley D."/>
            <person name="Magnuson J.K."/>
            <person name="James T.Y."/>
            <person name="O'Malley M.A."/>
            <person name="Stajich J.E."/>
            <person name="Spatafora J.W."/>
            <person name="Visel A."/>
            <person name="Grigoriev I.V."/>
        </authorList>
    </citation>
    <scope>NUCLEOTIDE SEQUENCE [LARGE SCALE GENOMIC DNA]</scope>
    <source>
        <strain evidence="1 2">CBS 129021</strain>
    </source>
</reference>
<dbReference type="InterPro" id="IPR035979">
    <property type="entry name" value="RBD_domain_sf"/>
</dbReference>
<dbReference type="STRING" id="1141098.A0A1Y2D7I5"/>
<feature type="non-terminal residue" evidence="1">
    <location>
        <position position="188"/>
    </location>
</feature>
<dbReference type="OrthoDB" id="5241026at2759"/>
<dbReference type="Proteomes" id="UP000193689">
    <property type="component" value="Unassembled WGS sequence"/>
</dbReference>
<sequence length="188" mass="20852">MLATGTSMNYKGNPFLAANQSANIPEHENCSLWLTNLPPGCTVHKLLSCVRSCGKVFACVINPPVPGATISTTSAAKLVFFNRVGAQTLLDQARLGQFAVDSYVPRVRSNRIKSAARTPGPQCRVLHIEGPVYIVNEKFLREFFRSKFQYDLDDVFLLSHGEGRARLEWRFGSYRCQAEAARTAIAKE</sequence>
<dbReference type="GO" id="GO:0003676">
    <property type="term" value="F:nucleic acid binding"/>
    <property type="evidence" value="ECO:0007669"/>
    <property type="project" value="InterPro"/>
</dbReference>
<organism evidence="1 2">
    <name type="scientific">Pseudomassariella vexata</name>
    <dbReference type="NCBI Taxonomy" id="1141098"/>
    <lineage>
        <taxon>Eukaryota</taxon>
        <taxon>Fungi</taxon>
        <taxon>Dikarya</taxon>
        <taxon>Ascomycota</taxon>
        <taxon>Pezizomycotina</taxon>
        <taxon>Sordariomycetes</taxon>
        <taxon>Xylariomycetidae</taxon>
        <taxon>Amphisphaeriales</taxon>
        <taxon>Pseudomassariaceae</taxon>
        <taxon>Pseudomassariella</taxon>
    </lineage>
</organism>
<dbReference type="EMBL" id="MCFJ01000028">
    <property type="protein sequence ID" value="ORY55240.1"/>
    <property type="molecule type" value="Genomic_DNA"/>
</dbReference>
<proteinExistence type="predicted"/>
<accession>A0A1Y2D7I5</accession>
<evidence type="ECO:0008006" key="3">
    <source>
        <dbReference type="Google" id="ProtNLM"/>
    </source>
</evidence>
<dbReference type="SUPFAM" id="SSF54928">
    <property type="entry name" value="RNA-binding domain, RBD"/>
    <property type="match status" value="1"/>
</dbReference>
<dbReference type="GeneID" id="63770995"/>